<evidence type="ECO:0000313" key="2">
    <source>
        <dbReference type="Proteomes" id="UP000036202"/>
    </source>
</evidence>
<gene>
    <name evidence="1" type="ORF">BEH_07755</name>
</gene>
<accession>A0A0H4KI83</accession>
<reference evidence="2" key="2">
    <citation type="submission" date="2015-06" db="EMBL/GenBank/DDBJ databases">
        <title>Genome Sequence of Bacillus endophyticus and Analysis of its Companion Mechanism in the Ketogulonigenium vulgare-Bacillus strain Consortium.</title>
        <authorList>
            <person name="Jia N."/>
            <person name="Du J."/>
            <person name="Ding M.-Z."/>
            <person name="Gao F."/>
            <person name="Yuan Y.-J."/>
        </authorList>
    </citation>
    <scope>NUCLEOTIDE SEQUENCE [LARGE SCALE GENOMIC DNA]</scope>
    <source>
        <strain evidence="2">Hbe603</strain>
    </source>
</reference>
<dbReference type="PATRIC" id="fig|135735.6.peg.1585"/>
<reference evidence="1 2" key="1">
    <citation type="journal article" date="2015" name="PLoS ONE">
        <title>Genome Sequence of Bacillus endophyticus and Analysis of Its Companion Mechanism in the Ketogulonigenium vulgare-Bacillus Strain Consortium.</title>
        <authorList>
            <person name="Jia N."/>
            <person name="Du J."/>
            <person name="Ding M.Z."/>
            <person name="Gao F."/>
            <person name="Yuan Y.J."/>
        </authorList>
    </citation>
    <scope>NUCLEOTIDE SEQUENCE [LARGE SCALE GENOMIC DNA]</scope>
    <source>
        <strain evidence="1 2">Hbe603</strain>
    </source>
</reference>
<dbReference type="Proteomes" id="UP000036202">
    <property type="component" value="Chromosome"/>
</dbReference>
<dbReference type="EMBL" id="CP011974">
    <property type="protein sequence ID" value="AKO92004.1"/>
    <property type="molecule type" value="Genomic_DNA"/>
</dbReference>
<dbReference type="RefSeq" id="WP_046216965.1">
    <property type="nucleotide sequence ID" value="NZ_CP011974.1"/>
</dbReference>
<dbReference type="AlphaFoldDB" id="A0A0H4KI83"/>
<proteinExistence type="predicted"/>
<sequence>MLEERKDLNFMIGKTVEKVFSRKNYEFMTIQFTDGTFVNIYNVADKEREPECISAKVDYVLTESRKSNG</sequence>
<evidence type="ECO:0000313" key="1">
    <source>
        <dbReference type="EMBL" id="AKO92004.1"/>
    </source>
</evidence>
<keyword evidence="2" id="KW-1185">Reference proteome</keyword>
<name>A0A0H4KI83_9BACI</name>
<organism evidence="1 2">
    <name type="scientific">Priestia filamentosa</name>
    <dbReference type="NCBI Taxonomy" id="1402861"/>
    <lineage>
        <taxon>Bacteria</taxon>
        <taxon>Bacillati</taxon>
        <taxon>Bacillota</taxon>
        <taxon>Bacilli</taxon>
        <taxon>Bacillales</taxon>
        <taxon>Bacillaceae</taxon>
        <taxon>Priestia</taxon>
    </lineage>
</organism>
<dbReference type="KEGG" id="beo:BEH_07755"/>
<protein>
    <submittedName>
        <fullName evidence="1">Uncharacterized protein</fullName>
    </submittedName>
</protein>